<protein>
    <submittedName>
        <fullName evidence="2">Vir like m6A methyltransferase associated</fullName>
    </submittedName>
</protein>
<sequence>YLETISPEGGHQRLNDDSFPGGRAPATVSVVVEEEVEGVDEEEEHGGDEDVEDEDAVGNAMEEVVDEEDEEDVGDAEEETQDDGYEQISSDEESIQDEERGDYKYPSIELDSYMAEELASMPSMTYDPLDKELSLLVHFGPPYLTPFIKKENSVGVNEAARLHDIIAKNATAHGPEWVVALEEVSSLIPLALCQPQGRENVVRTLAKWCGQALCMEEAASLPIAINMRLLKAGLKLATGLAGCGDVASHALTEAGVAHQVLTLLFDDHMASSLKLLALRALDTLLESAEGMRAFFEIHGAFGSGYSNLLEFVLAGQTVRVATATVALLRKCHFFELTAEVCRSSKEFAVARHRDEEERVVEEDDDDIGDVYVSWREPHGFKLDRLGAVLEEMLIMLEGVQYLLVQPPSKAFPTPLRVTGTAERDNPWPILYRYLHEHHFVQSLAFLLASTVASAHPGVAHSARGLLSWLGGTQNGLLFLASQPHATSLILRTLAQQSEPTEMVEEGAAEAQSLPVPGDCAFELTQTLRLAYSLQVCLLDDDDDVAFEGKVRPSVAFTYACTLTLLAVQLGDNVEFLAQYADPLLKLCSRVEANAKMLELGRWLEPLKDLNFDISAIATLADYIKEQETIYPLFFLPYLSLSMNSLAGQQKEMHWKQAVIALFSADGLGLFIRLLQKLAAVLLLPWRHHANVGSWLQHATVVALATCTLTLLRTMLDELLGTPMYELRDSRLPAALVSLHTLLCSTPLSGTLDPEEQQLQILLVDVLLTFTRVPGELPGVSAEALSTSTWSLMLRELLSCTLSAPENFFSGLLLFSQLLPLPLPIHSSEARCGHFGAVQELVRGQAAACCPSLRQAFYRLCIQLSDLAPASALLITRTAFELVCRASTEGRQEALSPQTVSRLLAFLDSLVGCGAGKAAFLSLLTSPNQAEDARLEDKPLQVLLEIMKAPGGHTTHAQQIVECVLSILHSLCDQDLGLVMDNHDEVSVNAQLANNLIGRDHLPAVCDALLSVLVMVGPSSRAPLMSMRVLSLLADHPFGLFHLRGCPGWTLHDELENSSLLDPSSPMSAGLLGKRKHEIFITSSGKTDYFEPAKRTHVQLPGSRGRGRASFSNMGRFNDLFRQRMQNTSRPPSMHVDDFVAVNFKDTLSGSGGLPALTMPKRLLKGSPKGPPRGSFTGGRGGSRGTSSGFHQPGRFFSPLVAKGAYVRRDVGRGSAWVAQTLPRGGYNETRGVQPTFARGLPVRTTQTGYRPNQRDRAPRGGRGSLLTSWGGGCSRGKFGGRGGGGGVRHVRSFTR</sequence>
<proteinExistence type="predicted"/>
<dbReference type="GeneTree" id="ENSGT00390000002833"/>
<feature type="region of interest" description="Disordered" evidence="1">
    <location>
        <begin position="1"/>
        <end position="104"/>
    </location>
</feature>
<evidence type="ECO:0000313" key="2">
    <source>
        <dbReference type="Ensembl" id="ENSEBUP00000025900.1"/>
    </source>
</evidence>
<keyword evidence="3" id="KW-1185">Reference proteome</keyword>
<dbReference type="InterPro" id="IPR026736">
    <property type="entry name" value="Virilizer"/>
</dbReference>
<accession>A0A8C4R6Q8</accession>
<organism evidence="2 3">
    <name type="scientific">Eptatretus burgeri</name>
    <name type="common">Inshore hagfish</name>
    <dbReference type="NCBI Taxonomy" id="7764"/>
    <lineage>
        <taxon>Eukaryota</taxon>
        <taxon>Metazoa</taxon>
        <taxon>Chordata</taxon>
        <taxon>Craniata</taxon>
        <taxon>Vertebrata</taxon>
        <taxon>Cyclostomata</taxon>
        <taxon>Myxini</taxon>
        <taxon>Myxiniformes</taxon>
        <taxon>Myxinidae</taxon>
        <taxon>Eptatretinae</taxon>
        <taxon>Eptatretus</taxon>
    </lineage>
</organism>
<feature type="compositionally biased region" description="Acidic residues" evidence="1">
    <location>
        <begin position="63"/>
        <end position="96"/>
    </location>
</feature>
<feature type="compositionally biased region" description="Acidic residues" evidence="1">
    <location>
        <begin position="32"/>
        <end position="56"/>
    </location>
</feature>
<feature type="region of interest" description="Disordered" evidence="1">
    <location>
        <begin position="1276"/>
        <end position="1295"/>
    </location>
</feature>
<feature type="compositionally biased region" description="Gly residues" evidence="1">
    <location>
        <begin position="1276"/>
        <end position="1287"/>
    </location>
</feature>
<reference evidence="2" key="1">
    <citation type="submission" date="2025-08" db="UniProtKB">
        <authorList>
            <consortium name="Ensembl"/>
        </authorList>
    </citation>
    <scope>IDENTIFICATION</scope>
</reference>
<dbReference type="PANTHER" id="PTHR23185:SF0">
    <property type="entry name" value="PROTEIN VIRILIZER HOMOLOG"/>
    <property type="match status" value="1"/>
</dbReference>
<dbReference type="OMA" id="XLGKWLE"/>
<evidence type="ECO:0000256" key="1">
    <source>
        <dbReference type="SAM" id="MobiDB-lite"/>
    </source>
</evidence>
<dbReference type="PANTHER" id="PTHR23185">
    <property type="entry name" value="PROTEIN VIRILIZER HOMOLOG"/>
    <property type="match status" value="1"/>
</dbReference>
<name>A0A8C4R6Q8_EPTBU</name>
<reference evidence="2" key="2">
    <citation type="submission" date="2025-09" db="UniProtKB">
        <authorList>
            <consortium name="Ensembl"/>
        </authorList>
    </citation>
    <scope>IDENTIFICATION</scope>
</reference>
<dbReference type="Proteomes" id="UP000694388">
    <property type="component" value="Unplaced"/>
</dbReference>
<dbReference type="GO" id="GO:0003723">
    <property type="term" value="F:RNA binding"/>
    <property type="evidence" value="ECO:0007669"/>
    <property type="project" value="TreeGrafter"/>
</dbReference>
<feature type="region of interest" description="Disordered" evidence="1">
    <location>
        <begin position="1245"/>
        <end position="1269"/>
    </location>
</feature>
<feature type="region of interest" description="Disordered" evidence="1">
    <location>
        <begin position="1162"/>
        <end position="1193"/>
    </location>
</feature>
<dbReference type="Ensembl" id="ENSEBUT00000026476.1">
    <property type="protein sequence ID" value="ENSEBUP00000025900.1"/>
    <property type="gene ID" value="ENSEBUG00000015951.1"/>
</dbReference>
<dbReference type="GO" id="GO:0036396">
    <property type="term" value="C:RNA N6-methyladenosine methyltransferase complex"/>
    <property type="evidence" value="ECO:0007669"/>
    <property type="project" value="TreeGrafter"/>
</dbReference>
<evidence type="ECO:0000313" key="3">
    <source>
        <dbReference type="Proteomes" id="UP000694388"/>
    </source>
</evidence>